<evidence type="ECO:0000313" key="4">
    <source>
        <dbReference type="Proteomes" id="UP000214646"/>
    </source>
</evidence>
<evidence type="ECO:0000256" key="1">
    <source>
        <dbReference type="SAM" id="MobiDB-lite"/>
    </source>
</evidence>
<gene>
    <name evidence="3" type="ORF">FRUB_00290</name>
</gene>
<organism evidence="3 4">
    <name type="scientific">Fimbriiglobus ruber</name>
    <dbReference type="NCBI Taxonomy" id="1908690"/>
    <lineage>
        <taxon>Bacteria</taxon>
        <taxon>Pseudomonadati</taxon>
        <taxon>Planctomycetota</taxon>
        <taxon>Planctomycetia</taxon>
        <taxon>Gemmatales</taxon>
        <taxon>Gemmataceae</taxon>
        <taxon>Fimbriiglobus</taxon>
    </lineage>
</organism>
<dbReference type="InterPro" id="IPR041657">
    <property type="entry name" value="HTH_17"/>
</dbReference>
<keyword evidence="4" id="KW-1185">Reference proteome</keyword>
<evidence type="ECO:0000313" key="3">
    <source>
        <dbReference type="EMBL" id="OWK46591.1"/>
    </source>
</evidence>
<dbReference type="AlphaFoldDB" id="A0A225DZ09"/>
<reference evidence="4" key="1">
    <citation type="submission" date="2017-06" db="EMBL/GenBank/DDBJ databases">
        <title>Genome analysis of Fimbriiglobus ruber SP5, the first member of the order Planctomycetales with confirmed chitinolytic capability.</title>
        <authorList>
            <person name="Ravin N.V."/>
            <person name="Rakitin A.L."/>
            <person name="Ivanova A.A."/>
            <person name="Beletsky A.V."/>
            <person name="Kulichevskaya I.S."/>
            <person name="Mardanov A.V."/>
            <person name="Dedysh S.N."/>
        </authorList>
    </citation>
    <scope>NUCLEOTIDE SEQUENCE [LARGE SCALE GENOMIC DNA]</scope>
    <source>
        <strain evidence="4">SP5</strain>
    </source>
</reference>
<proteinExistence type="predicted"/>
<dbReference type="EMBL" id="NIDE01000001">
    <property type="protein sequence ID" value="OWK46591.1"/>
    <property type="molecule type" value="Genomic_DNA"/>
</dbReference>
<feature type="region of interest" description="Disordered" evidence="1">
    <location>
        <begin position="1"/>
        <end position="23"/>
    </location>
</feature>
<accession>A0A225DZ09</accession>
<dbReference type="Pfam" id="PF12728">
    <property type="entry name" value="HTH_17"/>
    <property type="match status" value="1"/>
</dbReference>
<protein>
    <recommendedName>
        <fullName evidence="2">Helix-turn-helix domain-containing protein</fullName>
    </recommendedName>
</protein>
<dbReference type="Proteomes" id="UP000214646">
    <property type="component" value="Unassembled WGS sequence"/>
</dbReference>
<name>A0A225DZ09_9BACT</name>
<sequence>MALAAEALAAREKAKTKQPARPVDSPYLTAREAATYLNVSYGTFRNWAVQIKRQKTGRYRKEDLDHFAKSRRK</sequence>
<comment type="caution">
    <text evidence="3">The sequence shown here is derived from an EMBL/GenBank/DDBJ whole genome shotgun (WGS) entry which is preliminary data.</text>
</comment>
<dbReference type="RefSeq" id="WP_088251799.1">
    <property type="nucleotide sequence ID" value="NZ_NIDE01000001.1"/>
</dbReference>
<feature type="domain" description="Helix-turn-helix" evidence="2">
    <location>
        <begin position="27"/>
        <end position="72"/>
    </location>
</feature>
<dbReference type="OrthoDB" id="290198at2"/>
<evidence type="ECO:0000259" key="2">
    <source>
        <dbReference type="Pfam" id="PF12728"/>
    </source>
</evidence>